<evidence type="ECO:0000256" key="1">
    <source>
        <dbReference type="ARBA" id="ARBA00001462"/>
    </source>
</evidence>
<reference evidence="5" key="1">
    <citation type="submission" date="2019-10" db="EMBL/GenBank/DDBJ databases">
        <title>Conservation and host-specific expression of non-tandemly repeated heterogenous ribosome RNA gene in arbuscular mycorrhizal fungi.</title>
        <authorList>
            <person name="Maeda T."/>
            <person name="Kobayashi Y."/>
            <person name="Nakagawa T."/>
            <person name="Ezawa T."/>
            <person name="Yamaguchi K."/>
            <person name="Bino T."/>
            <person name="Nishimoto Y."/>
            <person name="Shigenobu S."/>
            <person name="Kawaguchi M."/>
        </authorList>
    </citation>
    <scope>NUCLEOTIDE SEQUENCE</scope>
    <source>
        <strain evidence="5">HR1</strain>
    </source>
</reference>
<dbReference type="SUPFAM" id="SSF110221">
    <property type="entry name" value="AbfB domain"/>
    <property type="match status" value="1"/>
</dbReference>
<dbReference type="InterPro" id="IPR007934">
    <property type="entry name" value="AbfB_ABD"/>
</dbReference>
<keyword evidence="5" id="KW-0378">Hydrolase</keyword>
<evidence type="ECO:0000259" key="4">
    <source>
        <dbReference type="Pfam" id="PF05270"/>
    </source>
</evidence>
<evidence type="ECO:0000313" key="6">
    <source>
        <dbReference type="Proteomes" id="UP000615446"/>
    </source>
</evidence>
<dbReference type="InterPro" id="IPR036195">
    <property type="entry name" value="AbfB_ABD_sf"/>
</dbReference>
<comment type="catalytic activity">
    <reaction evidence="1">
        <text>Hydrolysis of terminal non-reducing alpha-L-arabinofuranoside residues in alpha-L-arabinosides.</text>
        <dbReference type="EC" id="3.2.1.55"/>
    </reaction>
</comment>
<feature type="domain" description="Alpha-L-arabinofuranosidase B arabinose-binding" evidence="4">
    <location>
        <begin position="51"/>
        <end position="144"/>
    </location>
</feature>
<evidence type="ECO:0000256" key="3">
    <source>
        <dbReference type="SAM" id="SignalP"/>
    </source>
</evidence>
<protein>
    <recommendedName>
        <fullName evidence="2">non-reducing end alpha-L-arabinofuranosidase</fullName>
        <ecNumber evidence="2">3.2.1.55</ecNumber>
    </recommendedName>
</protein>
<feature type="chain" id="PRO_5034163871" description="non-reducing end alpha-L-arabinofuranosidase" evidence="3">
    <location>
        <begin position="21"/>
        <end position="151"/>
    </location>
</feature>
<sequence>MKYFPLYIVFFFACIFPLVAQIESQQAPTQIGALESSDNIGFYIVRSLDGDTSSNSISFESSNFPGQYLRHKDFWLRLDGNDSSNLFQLDSSFTVKKALNGGNGVSFKSANYPDRYIRVQTDNGLWIDKDDGTDERFKDNVTFKYHKFLDL</sequence>
<dbReference type="OrthoDB" id="2379530at2759"/>
<evidence type="ECO:0000313" key="5">
    <source>
        <dbReference type="EMBL" id="GES94181.1"/>
    </source>
</evidence>
<dbReference type="GO" id="GO:0046373">
    <property type="term" value="P:L-arabinose metabolic process"/>
    <property type="evidence" value="ECO:0007669"/>
    <property type="project" value="InterPro"/>
</dbReference>
<keyword evidence="3" id="KW-0732">Signal</keyword>
<proteinExistence type="predicted"/>
<gene>
    <name evidence="5" type="ORF">RCL2_002091800</name>
</gene>
<dbReference type="AlphaFoldDB" id="A0A8H3LXI1"/>
<evidence type="ECO:0000256" key="2">
    <source>
        <dbReference type="ARBA" id="ARBA00012670"/>
    </source>
</evidence>
<name>A0A8H3LXI1_9GLOM</name>
<dbReference type="Proteomes" id="UP000615446">
    <property type="component" value="Unassembled WGS sequence"/>
</dbReference>
<dbReference type="EMBL" id="BLAL01000229">
    <property type="protein sequence ID" value="GES94181.1"/>
    <property type="molecule type" value="Genomic_DNA"/>
</dbReference>
<dbReference type="EC" id="3.2.1.55" evidence="2"/>
<dbReference type="Gene3D" id="2.80.10.50">
    <property type="match status" value="1"/>
</dbReference>
<dbReference type="GO" id="GO:0046556">
    <property type="term" value="F:alpha-L-arabinofuranosidase activity"/>
    <property type="evidence" value="ECO:0007669"/>
    <property type="project" value="UniProtKB-EC"/>
</dbReference>
<comment type="caution">
    <text evidence="5">The sequence shown here is derived from an EMBL/GenBank/DDBJ whole genome shotgun (WGS) entry which is preliminary data.</text>
</comment>
<accession>A0A8H3LXI1</accession>
<organism evidence="5 6">
    <name type="scientific">Rhizophagus clarus</name>
    <dbReference type="NCBI Taxonomy" id="94130"/>
    <lineage>
        <taxon>Eukaryota</taxon>
        <taxon>Fungi</taxon>
        <taxon>Fungi incertae sedis</taxon>
        <taxon>Mucoromycota</taxon>
        <taxon>Glomeromycotina</taxon>
        <taxon>Glomeromycetes</taxon>
        <taxon>Glomerales</taxon>
        <taxon>Glomeraceae</taxon>
        <taxon>Rhizophagus</taxon>
    </lineage>
</organism>
<feature type="signal peptide" evidence="3">
    <location>
        <begin position="1"/>
        <end position="20"/>
    </location>
</feature>
<dbReference type="Pfam" id="PF05270">
    <property type="entry name" value="AbfB"/>
    <property type="match status" value="1"/>
</dbReference>